<gene>
    <name evidence="2" type="ORF">EV210_101493</name>
</gene>
<dbReference type="Gene3D" id="3.30.830.10">
    <property type="entry name" value="Metalloenzyme, LuxS/M16 peptidase-like"/>
    <property type="match status" value="4"/>
</dbReference>
<dbReference type="EMBL" id="SLUI01000001">
    <property type="protein sequence ID" value="TCL40292.1"/>
    <property type="molecule type" value="Genomic_DNA"/>
</dbReference>
<dbReference type="InterPro" id="IPR007863">
    <property type="entry name" value="Peptidase_M16_C"/>
</dbReference>
<evidence type="ECO:0000313" key="3">
    <source>
        <dbReference type="Proteomes" id="UP000295063"/>
    </source>
</evidence>
<dbReference type="AlphaFoldDB" id="A0A4R1Q5G0"/>
<proteinExistence type="predicted"/>
<accession>A0A4R1Q5G0</accession>
<keyword evidence="3" id="KW-1185">Reference proteome</keyword>
<comment type="caution">
    <text evidence="2">The sequence shown here is derived from an EMBL/GenBank/DDBJ whole genome shotgun (WGS) entry which is preliminary data.</text>
</comment>
<dbReference type="InterPro" id="IPR011765">
    <property type="entry name" value="Pept_M16_N"/>
</dbReference>
<organism evidence="2 3">
    <name type="scientific">Anaerospora hongkongensis</name>
    <dbReference type="NCBI Taxonomy" id="244830"/>
    <lineage>
        <taxon>Bacteria</taxon>
        <taxon>Bacillati</taxon>
        <taxon>Bacillota</taxon>
        <taxon>Negativicutes</taxon>
        <taxon>Selenomonadales</taxon>
        <taxon>Sporomusaceae</taxon>
        <taxon>Anaerospora</taxon>
    </lineage>
</organism>
<dbReference type="Proteomes" id="UP000295063">
    <property type="component" value="Unassembled WGS sequence"/>
</dbReference>
<dbReference type="SUPFAM" id="SSF63411">
    <property type="entry name" value="LuxS/MPP-like metallohydrolase"/>
    <property type="match status" value="4"/>
</dbReference>
<dbReference type="GO" id="GO:0004222">
    <property type="term" value="F:metalloendopeptidase activity"/>
    <property type="evidence" value="ECO:0007669"/>
    <property type="project" value="TreeGrafter"/>
</dbReference>
<dbReference type="GO" id="GO:0016485">
    <property type="term" value="P:protein processing"/>
    <property type="evidence" value="ECO:0007669"/>
    <property type="project" value="TreeGrafter"/>
</dbReference>
<dbReference type="Pfam" id="PF05193">
    <property type="entry name" value="Peptidase_M16_C"/>
    <property type="match status" value="1"/>
</dbReference>
<dbReference type="RefSeq" id="WP_132075000.1">
    <property type="nucleotide sequence ID" value="NZ_SLUI01000001.1"/>
</dbReference>
<dbReference type="InterPro" id="IPR055130">
    <property type="entry name" value="PreP_C"/>
</dbReference>
<dbReference type="SMART" id="SM01264">
    <property type="entry name" value="M16C_associated"/>
    <property type="match status" value="1"/>
</dbReference>
<evidence type="ECO:0000259" key="1">
    <source>
        <dbReference type="SMART" id="SM01264"/>
    </source>
</evidence>
<dbReference type="PANTHER" id="PTHR43016:SF13">
    <property type="entry name" value="PRESEQUENCE PROTEASE, MITOCHONDRIAL"/>
    <property type="match status" value="1"/>
</dbReference>
<dbReference type="Pfam" id="PF00675">
    <property type="entry name" value="Peptidase_M16"/>
    <property type="match status" value="1"/>
</dbReference>
<dbReference type="InterPro" id="IPR013578">
    <property type="entry name" value="Peptidase_M16C_assoc"/>
</dbReference>
<name>A0A4R1Q5G0_9FIRM</name>
<feature type="domain" description="Peptidase M16C associated" evidence="1">
    <location>
        <begin position="464"/>
        <end position="713"/>
    </location>
</feature>
<reference evidence="2 3" key="1">
    <citation type="submission" date="2019-03" db="EMBL/GenBank/DDBJ databases">
        <title>Genomic Encyclopedia of Type Strains, Phase IV (KMG-IV): sequencing the most valuable type-strain genomes for metagenomic binning, comparative biology and taxonomic classification.</title>
        <authorList>
            <person name="Goeker M."/>
        </authorList>
    </citation>
    <scope>NUCLEOTIDE SEQUENCE [LARGE SCALE GENOMIC DNA]</scope>
    <source>
        <strain evidence="2 3">DSM 15969</strain>
    </source>
</reference>
<dbReference type="Pfam" id="PF08367">
    <property type="entry name" value="M16C_assoc"/>
    <property type="match status" value="1"/>
</dbReference>
<dbReference type="PANTHER" id="PTHR43016">
    <property type="entry name" value="PRESEQUENCE PROTEASE"/>
    <property type="match status" value="1"/>
</dbReference>
<dbReference type="InterPro" id="IPR011249">
    <property type="entry name" value="Metalloenz_LuxS/M16"/>
</dbReference>
<sequence>MNFEDRKTIHGFRLLDEQMVSEVNSNAKLFEHEKSGARLLFLENDDDNKVFSVTFRTPPTDSTGVAHIVEHSVLCGSRKFPLKEPFVELVKGSLNTFLNAMTYPDKTMYPVASRNEKDFRNLMDVYLDAVFFPNMLKDREILMQEGWHYELDDIQGELTYKGVVYNEMKGVFSSPDAILDHKILEVLFPDNTYGFESGGDPEVVPELSFEQFCEFHSKYYHPSNSYIFLYGNMDIADTLQFINEEYLSKFTKQSVQSAICPQQAFAKPVDKVFPYAVSSNEPTDEKSMLSLNFVVGSANNAQAYLAFQMLAHLLLDTPAAPLKKALIDAGVGKEVFGYFTESLLQPTFSIIVSGANQDKKDEFVAIVNKTFQSLVREGINPKLAEASVNSIEFKLREANYGGRPKGLAYNIKCMDSWLYDADPLLHLAYEPTLAKIRAGLQEGYFEALLTEYFLENPHQAVVTLVPQPGLAEEKAEEGKAELAKYKQSLTEQQLQAIIEQTKKLKLRQETPDTEEALAVIPLLKLTDLEPKAEVLPIVEQAVDNIPLLYHPIFTNQIAYVNLLFDTRQVPQADIPYIHLLAEMLGKINTNKNDYGELANEINLHTGGIFYDVLAYADKTSDDVYFPKFRIRSKMLVNKLPQALQLLGEVAGSSAFDDKKRLREVILQTKANWETSLFRRGQQIAASRVLSYFSPSAKYNETGLLSFYQFLTDLERNVGARLDEISAKLEQVARLIFNKDNLLISLTCEEDGLLQFKSQLQGLTGQLGNLPFQANAYQFEFSKLNEGLMTSGKVQYVTKGANFRREGFEYQGSLKVLETILRYEYLWNRIRVQGGAYGAFAQFERTGNMVFGSYRDPNLKESLQVYDETPRFLRSFNVSDREMTKYIIGTMSQLDSPLTPQMKGERATMQYIRNITQSDVQRERDEIIATKRETIQGIADMIERTMQQNYICVMGSEQKIKANKELFGKLVAMFE</sequence>
<dbReference type="Pfam" id="PF22516">
    <property type="entry name" value="PreP_C"/>
    <property type="match status" value="1"/>
</dbReference>
<dbReference type="OrthoDB" id="9762027at2"/>
<evidence type="ECO:0000313" key="2">
    <source>
        <dbReference type="EMBL" id="TCL40292.1"/>
    </source>
</evidence>
<dbReference type="FunFam" id="3.30.830.10:FF:000034">
    <property type="entry name" value="presequence protease 1, chloroplastic/mitochondrial"/>
    <property type="match status" value="1"/>
</dbReference>
<dbReference type="GO" id="GO:0046872">
    <property type="term" value="F:metal ion binding"/>
    <property type="evidence" value="ECO:0007669"/>
    <property type="project" value="InterPro"/>
</dbReference>
<protein>
    <recommendedName>
        <fullName evidence="1">Peptidase M16C associated domain-containing protein</fullName>
    </recommendedName>
</protein>